<accession>A0A5J4UGH5</accession>
<evidence type="ECO:0000313" key="2">
    <source>
        <dbReference type="EMBL" id="KAA6369778.1"/>
    </source>
</evidence>
<name>A0A5J4UGH5_9EUKA</name>
<feature type="region of interest" description="Disordered" evidence="1">
    <location>
        <begin position="62"/>
        <end position="83"/>
    </location>
</feature>
<protein>
    <submittedName>
        <fullName evidence="2">Uncharacterized protein</fullName>
    </submittedName>
</protein>
<gene>
    <name evidence="2" type="ORF">EZS28_034696</name>
</gene>
<comment type="caution">
    <text evidence="2">The sequence shown here is derived from an EMBL/GenBank/DDBJ whole genome shotgun (WGS) entry which is preliminary data.</text>
</comment>
<organism evidence="2 3">
    <name type="scientific">Streblomastix strix</name>
    <dbReference type="NCBI Taxonomy" id="222440"/>
    <lineage>
        <taxon>Eukaryota</taxon>
        <taxon>Metamonada</taxon>
        <taxon>Preaxostyla</taxon>
        <taxon>Oxymonadida</taxon>
        <taxon>Streblomastigidae</taxon>
        <taxon>Streblomastix</taxon>
    </lineage>
</organism>
<dbReference type="EMBL" id="SNRW01016029">
    <property type="protein sequence ID" value="KAA6369778.1"/>
    <property type="molecule type" value="Genomic_DNA"/>
</dbReference>
<sequence length="212" mass="24746">MLTTPAHGEVAIYAMNQVWKQELPWIHPPIPLLPAVLRRIRERRKWTIVVAPLWPGQICTGTGNEIDQEGTKTPSRKDMLFPNAPKARNGRRYTIRLMRALNTSNQAMKMILYGQRFNTQRRYYYAMKKHRDWERNNHLTIHDILAMKPRIMITEVLAQFTSTKTSACSVLQLLNGLSSMLSLTFNVDFQSNSMLRFTRKKNHIIHDSKNEI</sequence>
<evidence type="ECO:0000256" key="1">
    <source>
        <dbReference type="SAM" id="MobiDB-lite"/>
    </source>
</evidence>
<dbReference type="Proteomes" id="UP000324800">
    <property type="component" value="Unassembled WGS sequence"/>
</dbReference>
<dbReference type="AlphaFoldDB" id="A0A5J4UGH5"/>
<reference evidence="2 3" key="1">
    <citation type="submission" date="2019-03" db="EMBL/GenBank/DDBJ databases">
        <title>Single cell metagenomics reveals metabolic interactions within the superorganism composed of flagellate Streblomastix strix and complex community of Bacteroidetes bacteria on its surface.</title>
        <authorList>
            <person name="Treitli S.C."/>
            <person name="Kolisko M."/>
            <person name="Husnik F."/>
            <person name="Keeling P."/>
            <person name="Hampl V."/>
        </authorList>
    </citation>
    <scope>NUCLEOTIDE SEQUENCE [LARGE SCALE GENOMIC DNA]</scope>
    <source>
        <strain evidence="2">ST1C</strain>
    </source>
</reference>
<evidence type="ECO:0000313" key="3">
    <source>
        <dbReference type="Proteomes" id="UP000324800"/>
    </source>
</evidence>
<proteinExistence type="predicted"/>